<sequence length="150" mass="15860">MRLWMVGIRLVNAAAPLHDLSQWVAAALGGDPTSRATGKAWGYMSDISVHPGTLRTSADNLQTTAGQVGPAAGHWLDASSTAAASMAGWQSGPALKACADNWQTHIKSIVDQLHTYAGQLRDSAQSYDAAEQEANRRIAEALTDLNSTES</sequence>
<dbReference type="Pfam" id="PF10824">
    <property type="entry name" value="T7SS_ESX_EspC"/>
    <property type="match status" value="1"/>
</dbReference>
<dbReference type="Gene3D" id="1.10.287.1060">
    <property type="entry name" value="ESAT-6-like"/>
    <property type="match status" value="1"/>
</dbReference>
<evidence type="ECO:0000313" key="2">
    <source>
        <dbReference type="Proteomes" id="UP000319103"/>
    </source>
</evidence>
<organism evidence="1 2">
    <name type="scientific">Kitasatospora acidiphila</name>
    <dbReference type="NCBI Taxonomy" id="2567942"/>
    <lineage>
        <taxon>Bacteria</taxon>
        <taxon>Bacillati</taxon>
        <taxon>Actinomycetota</taxon>
        <taxon>Actinomycetes</taxon>
        <taxon>Kitasatosporales</taxon>
        <taxon>Streptomycetaceae</taxon>
        <taxon>Kitasatospora</taxon>
    </lineage>
</organism>
<proteinExistence type="predicted"/>
<comment type="caution">
    <text evidence="1">The sequence shown here is derived from an EMBL/GenBank/DDBJ whole genome shotgun (WGS) entry which is preliminary data.</text>
</comment>
<dbReference type="SUPFAM" id="SSF140453">
    <property type="entry name" value="EsxAB dimer-like"/>
    <property type="match status" value="1"/>
</dbReference>
<dbReference type="EMBL" id="VIGB01000003">
    <property type="protein sequence ID" value="TQF06125.1"/>
    <property type="molecule type" value="Genomic_DNA"/>
</dbReference>
<evidence type="ECO:0000313" key="1">
    <source>
        <dbReference type="EMBL" id="TQF06125.1"/>
    </source>
</evidence>
<reference evidence="1 2" key="1">
    <citation type="submission" date="2019-06" db="EMBL/GenBank/DDBJ databases">
        <title>Description of Kitasatospora acidophila sp. nov. isolated from pine grove soil, and reclassification of Streptomyces novaecaesareae to Kitasatospora novaeceasareae comb. nov.</title>
        <authorList>
            <person name="Kim M.J."/>
        </authorList>
    </citation>
    <scope>NUCLEOTIDE SEQUENCE [LARGE SCALE GENOMIC DNA]</scope>
    <source>
        <strain evidence="1 2">MMS16-CNU292</strain>
    </source>
</reference>
<keyword evidence="2" id="KW-1185">Reference proteome</keyword>
<evidence type="ECO:0008006" key="3">
    <source>
        <dbReference type="Google" id="ProtNLM"/>
    </source>
</evidence>
<dbReference type="InterPro" id="IPR022536">
    <property type="entry name" value="EspC"/>
</dbReference>
<accession>A0A540WAS0</accession>
<gene>
    <name evidence="1" type="ORF">E6W39_32785</name>
</gene>
<dbReference type="OrthoDB" id="3872563at2"/>
<dbReference type="AlphaFoldDB" id="A0A540WAS0"/>
<dbReference type="Proteomes" id="UP000319103">
    <property type="component" value="Unassembled WGS sequence"/>
</dbReference>
<dbReference type="InterPro" id="IPR036689">
    <property type="entry name" value="ESAT-6-like_sf"/>
</dbReference>
<dbReference type="GO" id="GO:0009306">
    <property type="term" value="P:protein secretion"/>
    <property type="evidence" value="ECO:0007669"/>
    <property type="project" value="InterPro"/>
</dbReference>
<name>A0A540WAS0_9ACTN</name>
<protein>
    <recommendedName>
        <fullName evidence="3">Excreted virulence factor EspC (Type VII ESX diderm)</fullName>
    </recommendedName>
</protein>